<proteinExistence type="predicted"/>
<accession>A0AAV6T9I4</accession>
<protein>
    <submittedName>
        <fullName evidence="1">Uncharacterized protein</fullName>
    </submittedName>
</protein>
<organism evidence="1 2">
    <name type="scientific">Solea senegalensis</name>
    <name type="common">Senegalese sole</name>
    <dbReference type="NCBI Taxonomy" id="28829"/>
    <lineage>
        <taxon>Eukaryota</taxon>
        <taxon>Metazoa</taxon>
        <taxon>Chordata</taxon>
        <taxon>Craniata</taxon>
        <taxon>Vertebrata</taxon>
        <taxon>Euteleostomi</taxon>
        <taxon>Actinopterygii</taxon>
        <taxon>Neopterygii</taxon>
        <taxon>Teleostei</taxon>
        <taxon>Neoteleostei</taxon>
        <taxon>Acanthomorphata</taxon>
        <taxon>Carangaria</taxon>
        <taxon>Pleuronectiformes</taxon>
        <taxon>Pleuronectoidei</taxon>
        <taxon>Soleidae</taxon>
        <taxon>Solea</taxon>
    </lineage>
</organism>
<comment type="caution">
    <text evidence="1">The sequence shown here is derived from an EMBL/GenBank/DDBJ whole genome shotgun (WGS) entry which is preliminary data.</text>
</comment>
<dbReference type="AlphaFoldDB" id="A0AAV6T9I4"/>
<reference evidence="1 2" key="1">
    <citation type="journal article" date="2021" name="Sci. Rep.">
        <title>Chromosome anchoring in Senegalese sole (Solea senegalensis) reveals sex-associated markers and genome rearrangements in flatfish.</title>
        <authorList>
            <person name="Guerrero-Cozar I."/>
            <person name="Gomez-Garrido J."/>
            <person name="Berbel C."/>
            <person name="Martinez-Blanch J.F."/>
            <person name="Alioto T."/>
            <person name="Claros M.G."/>
            <person name="Gagnaire P.A."/>
            <person name="Manchado M."/>
        </authorList>
    </citation>
    <scope>NUCLEOTIDE SEQUENCE [LARGE SCALE GENOMIC DNA]</scope>
    <source>
        <strain evidence="1">Sse05_10M</strain>
    </source>
</reference>
<keyword evidence="2" id="KW-1185">Reference proteome</keyword>
<gene>
    <name evidence="1" type="ORF">JOB18_035447</name>
</gene>
<sequence>MTVYQAFHAQLTSVMEALSKAAVAEICAVVEDNYAVLQLEVSRSRSENEALRRKLRAVETILARGHRGGGAMQDDSGPEADVGGGMMDFTVVSLSSLHLESPEKLQKALRKLFLL</sequence>
<evidence type="ECO:0000313" key="2">
    <source>
        <dbReference type="Proteomes" id="UP000693946"/>
    </source>
</evidence>
<name>A0AAV6T9I4_SOLSE</name>
<dbReference type="Proteomes" id="UP000693946">
    <property type="component" value="Linkage Group LG1"/>
</dbReference>
<dbReference type="EMBL" id="JAGKHQ010000001">
    <property type="protein sequence ID" value="KAG7526010.1"/>
    <property type="molecule type" value="Genomic_DNA"/>
</dbReference>
<evidence type="ECO:0000313" key="1">
    <source>
        <dbReference type="EMBL" id="KAG7526010.1"/>
    </source>
</evidence>